<evidence type="ECO:0000256" key="1">
    <source>
        <dbReference type="ARBA" id="ARBA00023015"/>
    </source>
</evidence>
<dbReference type="CDD" id="cd00090">
    <property type="entry name" value="HTH_ARSR"/>
    <property type="match status" value="1"/>
</dbReference>
<dbReference type="EMBL" id="BMKA01000001">
    <property type="protein sequence ID" value="GGA05415.1"/>
    <property type="molecule type" value="Genomic_DNA"/>
</dbReference>
<reference evidence="6" key="2">
    <citation type="submission" date="2020-09" db="EMBL/GenBank/DDBJ databases">
        <authorList>
            <person name="Sun Q."/>
            <person name="Zhou Y."/>
        </authorList>
    </citation>
    <scope>NUCLEOTIDE SEQUENCE</scope>
    <source>
        <strain evidence="6">CGMCC 1.15880</strain>
    </source>
</reference>
<evidence type="ECO:0000259" key="5">
    <source>
        <dbReference type="PROSITE" id="PS51078"/>
    </source>
</evidence>
<dbReference type="InterPro" id="IPR029016">
    <property type="entry name" value="GAF-like_dom_sf"/>
</dbReference>
<dbReference type="GO" id="GO:0045892">
    <property type="term" value="P:negative regulation of DNA-templated transcription"/>
    <property type="evidence" value="ECO:0007669"/>
    <property type="project" value="TreeGrafter"/>
</dbReference>
<gene>
    <name evidence="6" type="ORF">GCM10011498_01310</name>
</gene>
<dbReference type="PROSITE" id="PS51077">
    <property type="entry name" value="HTH_ICLR"/>
    <property type="match status" value="1"/>
</dbReference>
<dbReference type="Pfam" id="PF01614">
    <property type="entry name" value="IclR_C"/>
    <property type="match status" value="1"/>
</dbReference>
<evidence type="ECO:0000256" key="3">
    <source>
        <dbReference type="ARBA" id="ARBA00023163"/>
    </source>
</evidence>
<dbReference type="PANTHER" id="PTHR30136">
    <property type="entry name" value="HELIX-TURN-HELIX TRANSCRIPTIONAL REGULATOR, ICLR FAMILY"/>
    <property type="match status" value="1"/>
</dbReference>
<dbReference type="Pfam" id="PF09339">
    <property type="entry name" value="HTH_IclR"/>
    <property type="match status" value="1"/>
</dbReference>
<dbReference type="InterPro" id="IPR036388">
    <property type="entry name" value="WH-like_DNA-bd_sf"/>
</dbReference>
<dbReference type="InterPro" id="IPR005471">
    <property type="entry name" value="Tscrpt_reg_IclR_N"/>
</dbReference>
<keyword evidence="3" id="KW-0804">Transcription</keyword>
<dbReference type="InterPro" id="IPR050707">
    <property type="entry name" value="HTH_MetabolicPath_Reg"/>
</dbReference>
<dbReference type="RefSeq" id="WP_188669931.1">
    <property type="nucleotide sequence ID" value="NZ_BMKA01000001.1"/>
</dbReference>
<proteinExistence type="predicted"/>
<reference evidence="6" key="1">
    <citation type="journal article" date="2014" name="Int. J. Syst. Evol. Microbiol.">
        <title>Complete genome sequence of Corynebacterium casei LMG S-19264T (=DSM 44701T), isolated from a smear-ripened cheese.</title>
        <authorList>
            <consortium name="US DOE Joint Genome Institute (JGI-PGF)"/>
            <person name="Walter F."/>
            <person name="Albersmeier A."/>
            <person name="Kalinowski J."/>
            <person name="Ruckert C."/>
        </authorList>
    </citation>
    <scope>NUCLEOTIDE SEQUENCE</scope>
    <source>
        <strain evidence="6">CGMCC 1.15880</strain>
    </source>
</reference>
<dbReference type="Gene3D" id="1.10.10.10">
    <property type="entry name" value="Winged helix-like DNA-binding domain superfamily/Winged helix DNA-binding domain"/>
    <property type="match status" value="1"/>
</dbReference>
<dbReference type="GO" id="GO:0003677">
    <property type="term" value="F:DNA binding"/>
    <property type="evidence" value="ECO:0007669"/>
    <property type="project" value="UniProtKB-KW"/>
</dbReference>
<protein>
    <submittedName>
        <fullName evidence="6">IclR family transcriptional regulator</fullName>
    </submittedName>
</protein>
<evidence type="ECO:0000259" key="4">
    <source>
        <dbReference type="PROSITE" id="PS51077"/>
    </source>
</evidence>
<dbReference type="Gene3D" id="3.30.450.40">
    <property type="match status" value="1"/>
</dbReference>
<name>A0A916QPD4_9RHOB</name>
<feature type="domain" description="HTH iclR-type" evidence="4">
    <location>
        <begin position="7"/>
        <end position="76"/>
    </location>
</feature>
<dbReference type="Proteomes" id="UP000628017">
    <property type="component" value="Unassembled WGS sequence"/>
</dbReference>
<keyword evidence="7" id="KW-1185">Reference proteome</keyword>
<keyword evidence="1" id="KW-0805">Transcription regulation</keyword>
<sequence>MTDADRIPTNLRTLLILEILGRADEPLTPTQINEHLDLPKQTVHRLCTTLEQEGFLTRCADGKRMKPARRLMDLGAGLIHSARDFHSRHQILEQIAQRVNEAVNYVVPQESGMHYLDRVDTDWPLRIQLPVGSHVPFHCTASGKAYMASMAPAARRAFVAALDLKPLTEATILTPAALLEELAQIRKQGFAIDNGEFMEGMVALAVPVTDPSGRYLASLAFHGPSQRLTVAQAIAQKTIIQDGAEKLRDSLFE</sequence>
<dbReference type="InterPro" id="IPR014757">
    <property type="entry name" value="Tscrpt_reg_IclR_C"/>
</dbReference>
<dbReference type="GO" id="GO:0003700">
    <property type="term" value="F:DNA-binding transcription factor activity"/>
    <property type="evidence" value="ECO:0007669"/>
    <property type="project" value="TreeGrafter"/>
</dbReference>
<dbReference type="PROSITE" id="PS51078">
    <property type="entry name" value="ICLR_ED"/>
    <property type="match status" value="1"/>
</dbReference>
<dbReference type="PANTHER" id="PTHR30136:SF35">
    <property type="entry name" value="HTH-TYPE TRANSCRIPTIONAL REGULATOR RV1719"/>
    <property type="match status" value="1"/>
</dbReference>
<dbReference type="InterPro" id="IPR011991">
    <property type="entry name" value="ArsR-like_HTH"/>
</dbReference>
<dbReference type="InterPro" id="IPR036390">
    <property type="entry name" value="WH_DNA-bd_sf"/>
</dbReference>
<evidence type="ECO:0000313" key="7">
    <source>
        <dbReference type="Proteomes" id="UP000628017"/>
    </source>
</evidence>
<dbReference type="SMART" id="SM00346">
    <property type="entry name" value="HTH_ICLR"/>
    <property type="match status" value="1"/>
</dbReference>
<dbReference type="SUPFAM" id="SSF46785">
    <property type="entry name" value="Winged helix' DNA-binding domain"/>
    <property type="match status" value="1"/>
</dbReference>
<dbReference type="SUPFAM" id="SSF55781">
    <property type="entry name" value="GAF domain-like"/>
    <property type="match status" value="1"/>
</dbReference>
<accession>A0A916QPD4</accession>
<dbReference type="AlphaFoldDB" id="A0A916QPD4"/>
<evidence type="ECO:0000256" key="2">
    <source>
        <dbReference type="ARBA" id="ARBA00023125"/>
    </source>
</evidence>
<feature type="domain" description="IclR-ED" evidence="5">
    <location>
        <begin position="70"/>
        <end position="253"/>
    </location>
</feature>
<organism evidence="6 7">
    <name type="scientific">Neptunicoccus cionae</name>
    <dbReference type="NCBI Taxonomy" id="2035344"/>
    <lineage>
        <taxon>Bacteria</taxon>
        <taxon>Pseudomonadati</taxon>
        <taxon>Pseudomonadota</taxon>
        <taxon>Alphaproteobacteria</taxon>
        <taxon>Rhodobacterales</taxon>
        <taxon>Paracoccaceae</taxon>
        <taxon>Neptunicoccus</taxon>
    </lineage>
</organism>
<keyword evidence="2" id="KW-0238">DNA-binding</keyword>
<evidence type="ECO:0000313" key="6">
    <source>
        <dbReference type="EMBL" id="GGA05415.1"/>
    </source>
</evidence>
<comment type="caution">
    <text evidence="6">The sequence shown here is derived from an EMBL/GenBank/DDBJ whole genome shotgun (WGS) entry which is preliminary data.</text>
</comment>